<dbReference type="InterPro" id="IPR050266">
    <property type="entry name" value="AB_hydrolase_sf"/>
</dbReference>
<dbReference type="GO" id="GO:0016020">
    <property type="term" value="C:membrane"/>
    <property type="evidence" value="ECO:0007669"/>
    <property type="project" value="TreeGrafter"/>
</dbReference>
<comment type="caution">
    <text evidence="3">The sequence shown here is derived from an EMBL/GenBank/DDBJ whole genome shotgun (WGS) entry which is preliminary data.</text>
</comment>
<accession>A0A2W7IMI3</accession>
<protein>
    <submittedName>
        <fullName evidence="3">3-oxoadipate enol-lactonase</fullName>
    </submittedName>
</protein>
<sequence>MTALLHHQIHRHPSSHGPVLLLIHPLGAAHDFWDACLPGWTPHVGCLAVDLRSAGRSPGDGAPPGLDRHVEDLEALRASLGLARLIPIGCAVGSMVAAAYAARYPSRVAGLVLSNPTPRSAESSRAMLLARADAVRAGGMGAILPGAVERPFEAQPRDARYAHYLAAFATQDAGAYADAVTGFATADASADLPLVRCPVLLLAGRHDLLLPLLQAEAVRDLLPPGARLEVDEAGAHFLPYQRPDAFARRVMDFLATLPERSDP</sequence>
<proteinExistence type="predicted"/>
<dbReference type="PANTHER" id="PTHR43798">
    <property type="entry name" value="MONOACYLGLYCEROL LIPASE"/>
    <property type="match status" value="1"/>
</dbReference>
<dbReference type="EMBL" id="QKYU01000006">
    <property type="protein sequence ID" value="PZW48045.1"/>
    <property type="molecule type" value="Genomic_DNA"/>
</dbReference>
<evidence type="ECO:0000256" key="1">
    <source>
        <dbReference type="ARBA" id="ARBA00022801"/>
    </source>
</evidence>
<organism evidence="3 4">
    <name type="scientific">Humitalea rosea</name>
    <dbReference type="NCBI Taxonomy" id="990373"/>
    <lineage>
        <taxon>Bacteria</taxon>
        <taxon>Pseudomonadati</taxon>
        <taxon>Pseudomonadota</taxon>
        <taxon>Alphaproteobacteria</taxon>
        <taxon>Acetobacterales</taxon>
        <taxon>Roseomonadaceae</taxon>
        <taxon>Humitalea</taxon>
    </lineage>
</organism>
<dbReference type="Gene3D" id="3.40.50.1820">
    <property type="entry name" value="alpha/beta hydrolase"/>
    <property type="match status" value="1"/>
</dbReference>
<evidence type="ECO:0000313" key="3">
    <source>
        <dbReference type="EMBL" id="PZW48045.1"/>
    </source>
</evidence>
<keyword evidence="1" id="KW-0378">Hydrolase</keyword>
<dbReference type="AlphaFoldDB" id="A0A2W7IMI3"/>
<reference evidence="3 4" key="1">
    <citation type="submission" date="2018-06" db="EMBL/GenBank/DDBJ databases">
        <title>Genomic Encyclopedia of Archaeal and Bacterial Type Strains, Phase II (KMG-II): from individual species to whole genera.</title>
        <authorList>
            <person name="Goeker M."/>
        </authorList>
    </citation>
    <scope>NUCLEOTIDE SEQUENCE [LARGE SCALE GENOMIC DNA]</scope>
    <source>
        <strain evidence="3 4">DSM 24525</strain>
    </source>
</reference>
<dbReference type="SUPFAM" id="SSF53474">
    <property type="entry name" value="alpha/beta-Hydrolases"/>
    <property type="match status" value="1"/>
</dbReference>
<evidence type="ECO:0000313" key="4">
    <source>
        <dbReference type="Proteomes" id="UP000249688"/>
    </source>
</evidence>
<dbReference type="InterPro" id="IPR029058">
    <property type="entry name" value="AB_hydrolase_fold"/>
</dbReference>
<dbReference type="RefSeq" id="WP_158537122.1">
    <property type="nucleotide sequence ID" value="NZ_QKYU01000006.1"/>
</dbReference>
<dbReference type="GO" id="GO:0016787">
    <property type="term" value="F:hydrolase activity"/>
    <property type="evidence" value="ECO:0007669"/>
    <property type="project" value="UniProtKB-KW"/>
</dbReference>
<dbReference type="Pfam" id="PF00561">
    <property type="entry name" value="Abhydrolase_1"/>
    <property type="match status" value="1"/>
</dbReference>
<dbReference type="PANTHER" id="PTHR43798:SF31">
    <property type="entry name" value="AB HYDROLASE SUPERFAMILY PROTEIN YCLE"/>
    <property type="match status" value="1"/>
</dbReference>
<dbReference type="Proteomes" id="UP000249688">
    <property type="component" value="Unassembled WGS sequence"/>
</dbReference>
<gene>
    <name evidence="3" type="ORF">C8P66_10649</name>
</gene>
<name>A0A2W7IMI3_9PROT</name>
<keyword evidence="4" id="KW-1185">Reference proteome</keyword>
<evidence type="ECO:0000259" key="2">
    <source>
        <dbReference type="Pfam" id="PF00561"/>
    </source>
</evidence>
<dbReference type="OrthoDB" id="9785847at2"/>
<feature type="domain" description="AB hydrolase-1" evidence="2">
    <location>
        <begin position="18"/>
        <end position="128"/>
    </location>
</feature>
<dbReference type="InterPro" id="IPR000073">
    <property type="entry name" value="AB_hydrolase_1"/>
</dbReference>